<feature type="region of interest" description="Disordered" evidence="1">
    <location>
        <begin position="139"/>
        <end position="162"/>
    </location>
</feature>
<dbReference type="PANTHER" id="PTHR12398">
    <property type="entry name" value="PROTEIN PHOSPHATASE INHIBITOR"/>
    <property type="match status" value="1"/>
</dbReference>
<proteinExistence type="predicted"/>
<dbReference type="VEuPathDB" id="TriTrypDB:TcIL3000_0_23690"/>
<dbReference type="Pfam" id="PF04979">
    <property type="entry name" value="IPP-2"/>
    <property type="match status" value="1"/>
</dbReference>
<dbReference type="InterPro" id="IPR007062">
    <property type="entry name" value="PPI-2"/>
</dbReference>
<feature type="compositionally biased region" description="Acidic residues" evidence="1">
    <location>
        <begin position="142"/>
        <end position="151"/>
    </location>
</feature>
<evidence type="ECO:0000313" key="2">
    <source>
        <dbReference type="EMBL" id="CCD17555.1"/>
    </source>
</evidence>
<dbReference type="AlphaFoldDB" id="F9WJP8"/>
<dbReference type="Proteomes" id="UP000000702">
    <property type="component" value="Unassembled WGS sequence"/>
</dbReference>
<evidence type="ECO:0000313" key="3">
    <source>
        <dbReference type="Proteomes" id="UP000000702"/>
    </source>
</evidence>
<accession>F9WJP8</accession>
<organism evidence="2 3">
    <name type="scientific">Trypanosoma congolense (strain IL3000)</name>
    <dbReference type="NCBI Taxonomy" id="1068625"/>
    <lineage>
        <taxon>Eukaryota</taxon>
        <taxon>Discoba</taxon>
        <taxon>Euglenozoa</taxon>
        <taxon>Kinetoplastea</taxon>
        <taxon>Metakinetoplastina</taxon>
        <taxon>Trypanosomatida</taxon>
        <taxon>Trypanosomatidae</taxon>
        <taxon>Trypanosoma</taxon>
        <taxon>Nannomonas</taxon>
    </lineage>
</organism>
<dbReference type="PANTHER" id="PTHR12398:SF20">
    <property type="entry name" value="PROTEIN PHOSPHATASE 1 REGULATORY INHIBITOR SUBUNIT 2"/>
    <property type="match status" value="1"/>
</dbReference>
<name>F9WJP8_TRYCI</name>
<feature type="compositionally biased region" description="Basic and acidic residues" evidence="1">
    <location>
        <begin position="152"/>
        <end position="162"/>
    </location>
</feature>
<dbReference type="GO" id="GO:0009966">
    <property type="term" value="P:regulation of signal transduction"/>
    <property type="evidence" value="ECO:0007669"/>
    <property type="project" value="InterPro"/>
</dbReference>
<reference evidence="2 3" key="2">
    <citation type="journal article" date="2012" name="Proc. Natl. Acad. Sci. U.S.A.">
        <title>Antigenic diversity is generated by distinct evolutionary mechanisms in African trypanosome species.</title>
        <authorList>
            <person name="Jackson A.P."/>
            <person name="Berry A."/>
            <person name="Aslett M."/>
            <person name="Allison H.C."/>
            <person name="Burton P."/>
            <person name="Vavrova-Anderson J."/>
            <person name="Brown R."/>
            <person name="Browne H."/>
            <person name="Corton N."/>
            <person name="Hauser H."/>
            <person name="Gamble J."/>
            <person name="Gilderthorp R."/>
            <person name="Marcello L."/>
            <person name="McQuillan J."/>
            <person name="Otto T.D."/>
            <person name="Quail M.A."/>
            <person name="Sanders M.J."/>
            <person name="van Tonder A."/>
            <person name="Ginger M.L."/>
            <person name="Field M.C."/>
            <person name="Barry J.D."/>
            <person name="Hertz-Fowler C."/>
            <person name="Berriman M."/>
        </authorList>
    </citation>
    <scope>NUCLEOTIDE SEQUENCE [LARGE SCALE GENOMIC DNA]</scope>
    <source>
        <strain evidence="2 3">IL3000</strain>
    </source>
</reference>
<gene>
    <name evidence="2" type="ORF">TCIL3000_0_23690</name>
</gene>
<dbReference type="EMBL" id="CAEQ01002752">
    <property type="protein sequence ID" value="CCD17555.1"/>
    <property type="molecule type" value="Genomic_DNA"/>
</dbReference>
<evidence type="ECO:0000256" key="1">
    <source>
        <dbReference type="SAM" id="MobiDB-lite"/>
    </source>
</evidence>
<sequence length="162" mass="18784">MPARKRVMWDEKNLEDNEEYRRAHPVTMHITEPKTPFEYGREYEEDFEDAMDRNSDVDTSASTSWDPEVNKLARQVREEFRKEVAEVIAPVSSTGRPMLSLEVVTGEALEKQREAEFKIMRKAVYADEGRRVKALLGKCNFDDEEEEENDAQGDKVHGEQGE</sequence>
<protein>
    <submittedName>
        <fullName evidence="2">WGS project CAEQ00000000 data, annotated contig 935</fullName>
    </submittedName>
</protein>
<dbReference type="GO" id="GO:0004864">
    <property type="term" value="F:protein phosphatase inhibitor activity"/>
    <property type="evidence" value="ECO:0007669"/>
    <property type="project" value="InterPro"/>
</dbReference>
<reference evidence="3" key="1">
    <citation type="submission" date="2011-07" db="EMBL/GenBank/DDBJ databases">
        <title>Divergent evolution of antigenic variation in African trypanosomes.</title>
        <authorList>
            <person name="Jackson A.P."/>
            <person name="Berry A."/>
            <person name="Allison H.C."/>
            <person name="Burton P."/>
            <person name="Anderson J."/>
            <person name="Aslett M."/>
            <person name="Brown R."/>
            <person name="Corton N."/>
            <person name="Harris D."/>
            <person name="Hauser H."/>
            <person name="Gamble J."/>
            <person name="Gilderthorp R."/>
            <person name="McQuillan J."/>
            <person name="Quail M.A."/>
            <person name="Sanders M."/>
            <person name="Van Tonder A."/>
            <person name="Ginger M.L."/>
            <person name="Donelson J.E."/>
            <person name="Field M.C."/>
            <person name="Barry J.D."/>
            <person name="Berriman M."/>
            <person name="Hertz-Fowler C."/>
        </authorList>
    </citation>
    <scope>NUCLEOTIDE SEQUENCE [LARGE SCALE GENOMIC DNA]</scope>
    <source>
        <strain evidence="3">IL3000</strain>
    </source>
</reference>
<dbReference type="OMA" id="TWDPKVN"/>
<keyword evidence="3" id="KW-1185">Reference proteome</keyword>
<comment type="caution">
    <text evidence="2">The sequence shown here is derived from an EMBL/GenBank/DDBJ whole genome shotgun (WGS) entry which is preliminary data.</text>
</comment>